<accession>A0AAE1CN50</accession>
<name>A0AAE1CN50_9GAST</name>
<gene>
    <name evidence="1" type="ORF">RRG08_010975</name>
</gene>
<evidence type="ECO:0000313" key="2">
    <source>
        <dbReference type="Proteomes" id="UP001283361"/>
    </source>
</evidence>
<keyword evidence="2" id="KW-1185">Reference proteome</keyword>
<proteinExistence type="predicted"/>
<dbReference type="EMBL" id="JAWDGP010007458">
    <property type="protein sequence ID" value="KAK3717164.1"/>
    <property type="molecule type" value="Genomic_DNA"/>
</dbReference>
<sequence>MKKSDTLCRRRGHIWLCAVNQRSQPPEPSVIHQLSAVDMRTQPQPIKLRACAFCLRVWHVVREYNGIRASMPVFRHTVGKPGEARFLFDLCGAEDRAQRKAQACIITSIKVSKEKELWLERKNYKEQRSGTDIRTTAAAGHKIQHVRHRIQSYEDQNKDKVYNSSVEISF</sequence>
<dbReference type="AlphaFoldDB" id="A0AAE1CN50"/>
<comment type="caution">
    <text evidence="1">The sequence shown here is derived from an EMBL/GenBank/DDBJ whole genome shotgun (WGS) entry which is preliminary data.</text>
</comment>
<evidence type="ECO:0000313" key="1">
    <source>
        <dbReference type="EMBL" id="KAK3717164.1"/>
    </source>
</evidence>
<protein>
    <submittedName>
        <fullName evidence="1">Uncharacterized protein</fullName>
    </submittedName>
</protein>
<organism evidence="1 2">
    <name type="scientific">Elysia crispata</name>
    <name type="common">lettuce slug</name>
    <dbReference type="NCBI Taxonomy" id="231223"/>
    <lineage>
        <taxon>Eukaryota</taxon>
        <taxon>Metazoa</taxon>
        <taxon>Spiralia</taxon>
        <taxon>Lophotrochozoa</taxon>
        <taxon>Mollusca</taxon>
        <taxon>Gastropoda</taxon>
        <taxon>Heterobranchia</taxon>
        <taxon>Euthyneura</taxon>
        <taxon>Panpulmonata</taxon>
        <taxon>Sacoglossa</taxon>
        <taxon>Placobranchoidea</taxon>
        <taxon>Plakobranchidae</taxon>
        <taxon>Elysia</taxon>
    </lineage>
</organism>
<reference evidence="1" key="1">
    <citation type="journal article" date="2023" name="G3 (Bethesda)">
        <title>A reference genome for the long-term kleptoplast-retaining sea slug Elysia crispata morphotype clarki.</title>
        <authorList>
            <person name="Eastman K.E."/>
            <person name="Pendleton A.L."/>
            <person name="Shaikh M.A."/>
            <person name="Suttiyut T."/>
            <person name="Ogas R."/>
            <person name="Tomko P."/>
            <person name="Gavelis G."/>
            <person name="Widhalm J.R."/>
            <person name="Wisecaver J.H."/>
        </authorList>
    </citation>
    <scope>NUCLEOTIDE SEQUENCE</scope>
    <source>
        <strain evidence="1">ECLA1</strain>
    </source>
</reference>
<dbReference type="Proteomes" id="UP001283361">
    <property type="component" value="Unassembled WGS sequence"/>
</dbReference>